<evidence type="ECO:0000256" key="8">
    <source>
        <dbReference type="ARBA" id="ARBA00023070"/>
    </source>
</evidence>
<evidence type="ECO:0000256" key="7">
    <source>
        <dbReference type="ARBA" id="ARBA00023002"/>
    </source>
</evidence>
<dbReference type="GO" id="GO:0050660">
    <property type="term" value="F:flavin adenine dinucleotide binding"/>
    <property type="evidence" value="ECO:0007669"/>
    <property type="project" value="TreeGrafter"/>
</dbReference>
<keyword evidence="12" id="KW-1185">Reference proteome</keyword>
<dbReference type="Proteomes" id="UP001279734">
    <property type="component" value="Unassembled WGS sequence"/>
</dbReference>
<sequence length="109" mass="12391">MEKTQQSFLMGKHKKVVSASSNEDFLSRRCIWVNGPVIVGAGPSGLAVASRLKERGVPFIILERANCIAFLCQNRTYDCLKLHLSKNFCQLPNFPFPENFPEYSIHKLY</sequence>
<evidence type="ECO:0000313" key="11">
    <source>
        <dbReference type="EMBL" id="GMH29323.1"/>
    </source>
</evidence>
<keyword evidence="6" id="KW-0521">NADP</keyword>
<dbReference type="AlphaFoldDB" id="A0AAD3Y4X0"/>
<dbReference type="InterPro" id="IPR036188">
    <property type="entry name" value="FAD/NAD-bd_sf"/>
</dbReference>
<dbReference type="GO" id="GO:0103075">
    <property type="term" value="F:indole-3-pyruvate monooxygenase activity"/>
    <property type="evidence" value="ECO:0007669"/>
    <property type="project" value="UniProtKB-EC"/>
</dbReference>
<keyword evidence="5" id="KW-0274">FAD</keyword>
<proteinExistence type="inferred from homology"/>
<comment type="cofactor">
    <cofactor evidence="1">
        <name>FAD</name>
        <dbReference type="ChEBI" id="CHEBI:57692"/>
    </cofactor>
</comment>
<dbReference type="GO" id="GO:0009851">
    <property type="term" value="P:auxin biosynthetic process"/>
    <property type="evidence" value="ECO:0007669"/>
    <property type="project" value="UniProtKB-KW"/>
</dbReference>
<name>A0AAD3Y4X0_NEPGR</name>
<keyword evidence="4" id="KW-0285">Flavoprotein</keyword>
<evidence type="ECO:0000313" key="12">
    <source>
        <dbReference type="Proteomes" id="UP001279734"/>
    </source>
</evidence>
<comment type="similarity">
    <text evidence="3">Belongs to the FMO family.</text>
</comment>
<gene>
    <name evidence="11" type="ORF">Nepgr_031166</name>
</gene>
<evidence type="ECO:0000256" key="10">
    <source>
        <dbReference type="ARBA" id="ARBA00047707"/>
    </source>
</evidence>
<evidence type="ECO:0000256" key="3">
    <source>
        <dbReference type="ARBA" id="ARBA00009183"/>
    </source>
</evidence>
<comment type="catalytic activity">
    <reaction evidence="10">
        <text>indole-3-pyruvate + NADPH + O2 + H(+) = (indol-3-yl)acetate + CO2 + NADP(+) + H2O</text>
        <dbReference type="Rhea" id="RHEA:34331"/>
        <dbReference type="ChEBI" id="CHEBI:15377"/>
        <dbReference type="ChEBI" id="CHEBI:15378"/>
        <dbReference type="ChEBI" id="CHEBI:15379"/>
        <dbReference type="ChEBI" id="CHEBI:16526"/>
        <dbReference type="ChEBI" id="CHEBI:17640"/>
        <dbReference type="ChEBI" id="CHEBI:30854"/>
        <dbReference type="ChEBI" id="CHEBI:57783"/>
        <dbReference type="ChEBI" id="CHEBI:58349"/>
        <dbReference type="EC" id="1.14.13.168"/>
    </reaction>
</comment>
<dbReference type="Gene3D" id="3.50.50.60">
    <property type="entry name" value="FAD/NAD(P)-binding domain"/>
    <property type="match status" value="1"/>
</dbReference>
<accession>A0AAD3Y4X0</accession>
<dbReference type="Pfam" id="PF13450">
    <property type="entry name" value="NAD_binding_8"/>
    <property type="match status" value="1"/>
</dbReference>
<reference evidence="11" key="1">
    <citation type="submission" date="2023-05" db="EMBL/GenBank/DDBJ databases">
        <title>Nepenthes gracilis genome sequencing.</title>
        <authorList>
            <person name="Fukushima K."/>
        </authorList>
    </citation>
    <scope>NUCLEOTIDE SEQUENCE</scope>
    <source>
        <strain evidence="11">SING2019-196</strain>
    </source>
</reference>
<evidence type="ECO:0000256" key="2">
    <source>
        <dbReference type="ARBA" id="ARBA00004814"/>
    </source>
</evidence>
<dbReference type="PANTHER" id="PTHR43539">
    <property type="entry name" value="FLAVIN-BINDING MONOOXYGENASE-LIKE PROTEIN (AFU_ORTHOLOGUE AFUA_4G09220)"/>
    <property type="match status" value="1"/>
</dbReference>
<dbReference type="InterPro" id="IPR050982">
    <property type="entry name" value="Auxin_biosynth/cation_transpt"/>
</dbReference>
<comment type="caution">
    <text evidence="11">The sequence shown here is derived from an EMBL/GenBank/DDBJ whole genome shotgun (WGS) entry which is preliminary data.</text>
</comment>
<evidence type="ECO:0000256" key="6">
    <source>
        <dbReference type="ARBA" id="ARBA00022857"/>
    </source>
</evidence>
<organism evidence="11 12">
    <name type="scientific">Nepenthes gracilis</name>
    <name type="common">Slender pitcher plant</name>
    <dbReference type="NCBI Taxonomy" id="150966"/>
    <lineage>
        <taxon>Eukaryota</taxon>
        <taxon>Viridiplantae</taxon>
        <taxon>Streptophyta</taxon>
        <taxon>Embryophyta</taxon>
        <taxon>Tracheophyta</taxon>
        <taxon>Spermatophyta</taxon>
        <taxon>Magnoliopsida</taxon>
        <taxon>eudicotyledons</taxon>
        <taxon>Gunneridae</taxon>
        <taxon>Pentapetalae</taxon>
        <taxon>Caryophyllales</taxon>
        <taxon>Nepenthaceae</taxon>
        <taxon>Nepenthes</taxon>
    </lineage>
</organism>
<dbReference type="EC" id="1.14.13.168" evidence="9"/>
<evidence type="ECO:0000256" key="4">
    <source>
        <dbReference type="ARBA" id="ARBA00022630"/>
    </source>
</evidence>
<evidence type="ECO:0000256" key="5">
    <source>
        <dbReference type="ARBA" id="ARBA00022827"/>
    </source>
</evidence>
<keyword evidence="7" id="KW-0560">Oxidoreductase</keyword>
<dbReference type="SUPFAM" id="SSF51905">
    <property type="entry name" value="FAD/NAD(P)-binding domain"/>
    <property type="match status" value="1"/>
</dbReference>
<protein>
    <recommendedName>
        <fullName evidence="9">indole-3-pyruvate monooxygenase</fullName>
        <ecNumber evidence="9">1.14.13.168</ecNumber>
    </recommendedName>
</protein>
<evidence type="ECO:0000256" key="9">
    <source>
        <dbReference type="ARBA" id="ARBA00039148"/>
    </source>
</evidence>
<dbReference type="PANTHER" id="PTHR43539:SF49">
    <property type="entry name" value="INDOLE-3-PYRUVATE MONOOXYGENASE YUCCA7-RELATED"/>
    <property type="match status" value="1"/>
</dbReference>
<dbReference type="EMBL" id="BSYO01000036">
    <property type="protein sequence ID" value="GMH29323.1"/>
    <property type="molecule type" value="Genomic_DNA"/>
</dbReference>
<evidence type="ECO:0000256" key="1">
    <source>
        <dbReference type="ARBA" id="ARBA00001974"/>
    </source>
</evidence>
<comment type="pathway">
    <text evidence="2">Plant hormone metabolism; auxin biosynthesis.</text>
</comment>
<keyword evidence="8" id="KW-0073">Auxin biosynthesis</keyword>